<feature type="domain" description="BTB" evidence="1">
    <location>
        <begin position="22"/>
        <end position="83"/>
    </location>
</feature>
<keyword evidence="3" id="KW-1185">Reference proteome</keyword>
<reference evidence="2 3" key="1">
    <citation type="submission" date="2018-06" db="EMBL/GenBank/DDBJ databases">
        <title>Complete Genomes of Monosporascus.</title>
        <authorList>
            <person name="Robinson A.J."/>
            <person name="Natvig D.O."/>
        </authorList>
    </citation>
    <scope>NUCLEOTIDE SEQUENCE [LARGE SCALE GENOMIC DNA]</scope>
    <source>
        <strain evidence="2 3">CBS 609.92</strain>
    </source>
</reference>
<dbReference type="CDD" id="cd18186">
    <property type="entry name" value="BTB_POZ_ZBTB_KLHL-like"/>
    <property type="match status" value="1"/>
</dbReference>
<protein>
    <recommendedName>
        <fullName evidence="1">BTB domain-containing protein</fullName>
    </recommendedName>
</protein>
<dbReference type="Proteomes" id="UP000294003">
    <property type="component" value="Unassembled WGS sequence"/>
</dbReference>
<dbReference type="SUPFAM" id="SSF54695">
    <property type="entry name" value="POZ domain"/>
    <property type="match status" value="1"/>
</dbReference>
<organism evidence="2 3">
    <name type="scientific">Monosporascus cannonballus</name>
    <dbReference type="NCBI Taxonomy" id="155416"/>
    <lineage>
        <taxon>Eukaryota</taxon>
        <taxon>Fungi</taxon>
        <taxon>Dikarya</taxon>
        <taxon>Ascomycota</taxon>
        <taxon>Pezizomycotina</taxon>
        <taxon>Sordariomycetes</taxon>
        <taxon>Xylariomycetidae</taxon>
        <taxon>Xylariales</taxon>
        <taxon>Xylariales incertae sedis</taxon>
        <taxon>Monosporascus</taxon>
    </lineage>
</organism>
<name>A0ABY0HKT9_9PEZI</name>
<evidence type="ECO:0000259" key="1">
    <source>
        <dbReference type="PROSITE" id="PS50097"/>
    </source>
</evidence>
<evidence type="ECO:0000313" key="3">
    <source>
        <dbReference type="Proteomes" id="UP000294003"/>
    </source>
</evidence>
<dbReference type="InterPro" id="IPR011333">
    <property type="entry name" value="SKP1/BTB/POZ_sf"/>
</dbReference>
<dbReference type="Gene3D" id="3.30.710.10">
    <property type="entry name" value="Potassium Channel Kv1.1, Chain A"/>
    <property type="match status" value="1"/>
</dbReference>
<sequence>MTPKKRSVQNNSTNSLYSKWKEIVTIEIPGGEKFCVHAALLAYFSDYFRAALNCTWEEAETLHFRFTECADQTSMQVFISWLHEAYHKHLADYLRVFDLQDFLVEVIEDWFTEGISWKNENEEGDYFEDFRAFIIALLEDDTVTH</sequence>
<gene>
    <name evidence="2" type="ORF">DL762_000330</name>
</gene>
<dbReference type="EMBL" id="QJNS01000006">
    <property type="protein sequence ID" value="RYO94896.1"/>
    <property type="molecule type" value="Genomic_DNA"/>
</dbReference>
<accession>A0ABY0HKT9</accession>
<comment type="caution">
    <text evidence="2">The sequence shown here is derived from an EMBL/GenBank/DDBJ whole genome shotgun (WGS) entry which is preliminary data.</text>
</comment>
<evidence type="ECO:0000313" key="2">
    <source>
        <dbReference type="EMBL" id="RYO94896.1"/>
    </source>
</evidence>
<dbReference type="InterPro" id="IPR000210">
    <property type="entry name" value="BTB/POZ_dom"/>
</dbReference>
<proteinExistence type="predicted"/>
<dbReference type="PROSITE" id="PS50097">
    <property type="entry name" value="BTB"/>
    <property type="match status" value="1"/>
</dbReference>